<gene>
    <name evidence="2" type="ORF">R3P38DRAFT_2814573</name>
</gene>
<protein>
    <submittedName>
        <fullName evidence="2">Uncharacterized protein</fullName>
    </submittedName>
</protein>
<evidence type="ECO:0000313" key="2">
    <source>
        <dbReference type="EMBL" id="KAK6969417.1"/>
    </source>
</evidence>
<dbReference type="Proteomes" id="UP001362999">
    <property type="component" value="Unassembled WGS sequence"/>
</dbReference>
<evidence type="ECO:0000313" key="3">
    <source>
        <dbReference type="Proteomes" id="UP001362999"/>
    </source>
</evidence>
<evidence type="ECO:0000256" key="1">
    <source>
        <dbReference type="SAM" id="MobiDB-lite"/>
    </source>
</evidence>
<dbReference type="EMBL" id="JAWWNJ010000226">
    <property type="protein sequence ID" value="KAK6969417.1"/>
    <property type="molecule type" value="Genomic_DNA"/>
</dbReference>
<accession>A0AAV9Z3L0</accession>
<name>A0AAV9Z3L0_9AGAR</name>
<keyword evidence="3" id="KW-1185">Reference proteome</keyword>
<reference evidence="2 3" key="1">
    <citation type="journal article" date="2024" name="J Genomics">
        <title>Draft genome sequencing and assembly of Favolaschia claudopus CIRM-BRFM 2984 isolated from oak limbs.</title>
        <authorList>
            <person name="Navarro D."/>
            <person name="Drula E."/>
            <person name="Chaduli D."/>
            <person name="Cazenave R."/>
            <person name="Ahrendt S."/>
            <person name="Wang J."/>
            <person name="Lipzen A."/>
            <person name="Daum C."/>
            <person name="Barry K."/>
            <person name="Grigoriev I.V."/>
            <person name="Favel A."/>
            <person name="Rosso M.N."/>
            <person name="Martin F."/>
        </authorList>
    </citation>
    <scope>NUCLEOTIDE SEQUENCE [LARGE SCALE GENOMIC DNA]</scope>
    <source>
        <strain evidence="2 3">CIRM-BRFM 2984</strain>
    </source>
</reference>
<organism evidence="2 3">
    <name type="scientific">Favolaschia claudopus</name>
    <dbReference type="NCBI Taxonomy" id="2862362"/>
    <lineage>
        <taxon>Eukaryota</taxon>
        <taxon>Fungi</taxon>
        <taxon>Dikarya</taxon>
        <taxon>Basidiomycota</taxon>
        <taxon>Agaricomycotina</taxon>
        <taxon>Agaricomycetes</taxon>
        <taxon>Agaricomycetidae</taxon>
        <taxon>Agaricales</taxon>
        <taxon>Marasmiineae</taxon>
        <taxon>Mycenaceae</taxon>
        <taxon>Favolaschia</taxon>
    </lineage>
</organism>
<feature type="region of interest" description="Disordered" evidence="1">
    <location>
        <begin position="265"/>
        <end position="306"/>
    </location>
</feature>
<sequence length="306" mass="33206">MHYKSLVSWQARQHQSRDVKVGDHPTAGTFSFGKVIEEHAIQQGSVRANNGMQQGIGELATHSSPLSYLTRELGTQFLAKGPETRGIRGNNDSSPVGDYNDSGEKYCWNQICAKWSTNYGSVTANGLTGLVDLLYGLERKSLELKRLNGAKRDDYHRAFRTTDYESLVSWQGLGISTLTARQHQSRDVEVGDNPTAGTFSFGKEIEEHAMQQGSARVNNGMQQVIGELAVHSCPLERKGNQAWNAEGNPESLATGPQTSGIRIGTDSVGGNRAEHVGIGQNTQFGGAKDSSYGNGESVDGFRERGS</sequence>
<comment type="caution">
    <text evidence="2">The sequence shown here is derived from an EMBL/GenBank/DDBJ whole genome shotgun (WGS) entry which is preliminary data.</text>
</comment>
<proteinExistence type="predicted"/>
<dbReference type="AlphaFoldDB" id="A0AAV9Z3L0"/>